<sequence length="86" mass="10007">PVRHPCEYLPWNVGELLNPSLADLGHQRHIFVCRQCSPRGRPVTIPLCAHLYHRVHWRAQGCQIAHHPPSLSRRSCLLRWEGFGQR</sequence>
<protein>
    <submittedName>
        <fullName evidence="1">Uncharacterized protein</fullName>
    </submittedName>
</protein>
<organism evidence="1 2">
    <name type="scientific">Mycena citricolor</name>
    <dbReference type="NCBI Taxonomy" id="2018698"/>
    <lineage>
        <taxon>Eukaryota</taxon>
        <taxon>Fungi</taxon>
        <taxon>Dikarya</taxon>
        <taxon>Basidiomycota</taxon>
        <taxon>Agaricomycotina</taxon>
        <taxon>Agaricomycetes</taxon>
        <taxon>Agaricomycetidae</taxon>
        <taxon>Agaricales</taxon>
        <taxon>Marasmiineae</taxon>
        <taxon>Mycenaceae</taxon>
        <taxon>Mycena</taxon>
    </lineage>
</organism>
<feature type="non-terminal residue" evidence="1">
    <location>
        <position position="86"/>
    </location>
</feature>
<gene>
    <name evidence="1" type="ORF">MYCIT1_LOCUS24267</name>
</gene>
<dbReference type="EMBL" id="CAVNYO010000405">
    <property type="protein sequence ID" value="CAK5276149.1"/>
    <property type="molecule type" value="Genomic_DNA"/>
</dbReference>
<name>A0AAD2HGB1_9AGAR</name>
<dbReference type="Proteomes" id="UP001295794">
    <property type="component" value="Unassembled WGS sequence"/>
</dbReference>
<accession>A0AAD2HGB1</accession>
<dbReference type="AlphaFoldDB" id="A0AAD2HGB1"/>
<comment type="caution">
    <text evidence="1">The sequence shown here is derived from an EMBL/GenBank/DDBJ whole genome shotgun (WGS) entry which is preliminary data.</text>
</comment>
<proteinExistence type="predicted"/>
<evidence type="ECO:0000313" key="1">
    <source>
        <dbReference type="EMBL" id="CAK5276149.1"/>
    </source>
</evidence>
<evidence type="ECO:0000313" key="2">
    <source>
        <dbReference type="Proteomes" id="UP001295794"/>
    </source>
</evidence>
<reference evidence="1" key="1">
    <citation type="submission" date="2023-11" db="EMBL/GenBank/DDBJ databases">
        <authorList>
            <person name="De Vega J J."/>
            <person name="De Vega J J."/>
        </authorList>
    </citation>
    <scope>NUCLEOTIDE SEQUENCE</scope>
</reference>
<keyword evidence="2" id="KW-1185">Reference proteome</keyword>